<evidence type="ECO:0000313" key="9">
    <source>
        <dbReference type="EMBL" id="DAD19000.1"/>
    </source>
</evidence>
<dbReference type="InterPro" id="IPR024788">
    <property type="entry name" value="Malectin-like_Carb-bd_dom"/>
</dbReference>
<dbReference type="Gene3D" id="2.60.120.430">
    <property type="entry name" value="Galactose-binding lectin"/>
    <property type="match status" value="2"/>
</dbReference>
<evidence type="ECO:0000256" key="5">
    <source>
        <dbReference type="ARBA" id="ARBA00023136"/>
    </source>
</evidence>
<dbReference type="Gene3D" id="3.90.550.50">
    <property type="match status" value="1"/>
</dbReference>
<comment type="caution">
    <text evidence="9">The sequence shown here is derived from an EMBL/GenBank/DDBJ whole genome shotgun (WGS) entry which is preliminary data.</text>
</comment>
<keyword evidence="2 7" id="KW-0812">Transmembrane</keyword>
<evidence type="ECO:0000256" key="1">
    <source>
        <dbReference type="ARBA" id="ARBA00004167"/>
    </source>
</evidence>
<gene>
    <name evidence="9" type="ORF">HUJ06_020463</name>
</gene>
<feature type="transmembrane region" description="Helical" evidence="7">
    <location>
        <begin position="31"/>
        <end position="50"/>
    </location>
</feature>
<evidence type="ECO:0000256" key="4">
    <source>
        <dbReference type="ARBA" id="ARBA00022989"/>
    </source>
</evidence>
<protein>
    <recommendedName>
        <fullName evidence="8">Malectin-like domain-containing protein</fullName>
    </recommendedName>
</protein>
<dbReference type="Pfam" id="PF04646">
    <property type="entry name" value="DUF604"/>
    <property type="match status" value="1"/>
</dbReference>
<dbReference type="GO" id="GO:0016020">
    <property type="term" value="C:membrane"/>
    <property type="evidence" value="ECO:0007669"/>
    <property type="project" value="UniProtKB-SubCell"/>
</dbReference>
<keyword evidence="10" id="KW-1185">Reference proteome</keyword>
<dbReference type="Proteomes" id="UP000607653">
    <property type="component" value="Unassembled WGS sequence"/>
</dbReference>
<comment type="subcellular location">
    <subcellularLocation>
        <location evidence="1">Membrane</location>
        <topology evidence="1">Single-pass membrane protein</topology>
    </subcellularLocation>
</comment>
<keyword evidence="6" id="KW-0325">Glycoprotein</keyword>
<sequence>MKGNGTEKLLWDHMRSPSGNPVSVSAVPSRVLTKLLVFLILVISVTYIIYTLKLVSTSSPCHQQGSFNSYHLSPSSSSRTSNITVAAVQARRNRTAQVVRLEENRKSPQATGLHQIVFGIAASARLWEQRKHYIKVWWRPDKMRGIVWLDKPVKTHKDEGLPPLKISDETSQFPYTNRQGHRSAIRISRIVSETLRLGMKNVRWFVMGDDDTVFIPENLVRVLSKYDHNQFYYIGSLSESHLQNIYFSYGMAYGGGGFAISYPLAKALDKMQDRCIQRYPGLYGSDDRMQACMAELGVPLTKELGFHQYDVYGNLFGLLAAHPVTPLVSLHHIDVVEPIFPNVTRVEALQRLMVPKKLDSAGLMQQSICYDKPKSWTVSVSWGFAVQIIRGVLSPREMEMPSRTFLNWYRRADYTAYAFNTRPVTRNPCQKPFVFYLSTARYDPATKQTVSEYLRHQVPHPACRWKMPDPAGVESVVVYKRPDPHLWDKSPRRNCCRILPSVKSESMVIDVGLPSKHSATACVTIIGSDDPLKTGSGVRMNQPISKFRPLDHSVDTGVPHSTSQPCIGDISHKQIREMLPMHGEMCMSGVKRGEKPPITQISSISQEHARLEKPQLLYSPIDRPSRRRIPSPFQMADPPSFFLSRLLFFSFLQLSIFLNFSSAFSPVDNYLVDCGSTAQTTVDNRHFIGDSSKSGEVYLSAGRTISLTDQNPSVGSSPLYHTARVFRKPSTYEFEIKQRGTHLVRLHFLPFSSSNYNLSDARFHVSVHEFLLLRDFGCHDNSPVLKEYFIWVDSSQLVISFIPSKEAPLAFVNAIEVISAPGDLIADTARLVNCEGVDNFDGLTKQAMETVYRVNVGGPKVTPFNDSFWRTWIPDDSFLRLSAASKSIYSSGRIKYQPGGASREVAPDSVYNTARVMGDANVSSPNFNITWDFPVSVGYKYLVRMHFCDIYSISLYLLYFDVYVNGHLAYKDLDLSSLTGMLASPYYADFVVDADASGVVTISIGPSSLSSPSTTNAILNGVEIMKMNNSAGSLDGDFSVGSVLQSWPRRKVGVLVPCVAAMSLLITAFLVMYRRMTELQDSVAWSPLPVDVQEGKLNGKR</sequence>
<keyword evidence="3" id="KW-0732">Signal</keyword>
<keyword evidence="4 7" id="KW-1133">Transmembrane helix</keyword>
<evidence type="ECO:0000313" key="10">
    <source>
        <dbReference type="Proteomes" id="UP000607653"/>
    </source>
</evidence>
<evidence type="ECO:0000259" key="8">
    <source>
        <dbReference type="Pfam" id="PF12819"/>
    </source>
</evidence>
<evidence type="ECO:0000256" key="7">
    <source>
        <dbReference type="SAM" id="Phobius"/>
    </source>
</evidence>
<dbReference type="EMBL" id="DUZY01000001">
    <property type="protein sequence ID" value="DAD19000.1"/>
    <property type="molecule type" value="Genomic_DNA"/>
</dbReference>
<dbReference type="FunFam" id="2.60.120.430:FF:000005">
    <property type="entry name" value="Putative receptor-like protein kinase"/>
    <property type="match status" value="1"/>
</dbReference>
<accession>A0A822XF65</accession>
<feature type="domain" description="Malectin-like" evidence="8">
    <location>
        <begin position="672"/>
        <end position="1026"/>
    </location>
</feature>
<dbReference type="InterPro" id="IPR006740">
    <property type="entry name" value="DUF604"/>
</dbReference>
<dbReference type="FunFam" id="2.60.120.430:FF:000001">
    <property type="entry name" value="Receptor-like protein kinase FERONIA"/>
    <property type="match status" value="1"/>
</dbReference>
<dbReference type="FunFam" id="3.90.550.50:FF:000006">
    <property type="entry name" value="Fringe-related protein-like"/>
    <property type="match status" value="1"/>
</dbReference>
<feature type="transmembrane region" description="Helical" evidence="7">
    <location>
        <begin position="1052"/>
        <end position="1073"/>
    </location>
</feature>
<organism evidence="9 10">
    <name type="scientific">Nelumbo nucifera</name>
    <name type="common">Sacred lotus</name>
    <dbReference type="NCBI Taxonomy" id="4432"/>
    <lineage>
        <taxon>Eukaryota</taxon>
        <taxon>Viridiplantae</taxon>
        <taxon>Streptophyta</taxon>
        <taxon>Embryophyta</taxon>
        <taxon>Tracheophyta</taxon>
        <taxon>Spermatophyta</taxon>
        <taxon>Magnoliopsida</taxon>
        <taxon>Proteales</taxon>
        <taxon>Nelumbonaceae</taxon>
        <taxon>Nelumbo</taxon>
    </lineage>
</organism>
<dbReference type="Pfam" id="PF12819">
    <property type="entry name" value="Malectin_like"/>
    <property type="match status" value="1"/>
</dbReference>
<dbReference type="AlphaFoldDB" id="A0A822XF65"/>
<evidence type="ECO:0000256" key="6">
    <source>
        <dbReference type="ARBA" id="ARBA00023180"/>
    </source>
</evidence>
<proteinExistence type="predicted"/>
<keyword evidence="5 7" id="KW-0472">Membrane</keyword>
<evidence type="ECO:0000256" key="3">
    <source>
        <dbReference type="ARBA" id="ARBA00022729"/>
    </source>
</evidence>
<evidence type="ECO:0000256" key="2">
    <source>
        <dbReference type="ARBA" id="ARBA00022692"/>
    </source>
</evidence>
<dbReference type="PANTHER" id="PTHR10811">
    <property type="entry name" value="FRINGE-RELATED"/>
    <property type="match status" value="1"/>
</dbReference>
<name>A0A822XF65_NELNU</name>
<reference evidence="9 10" key="1">
    <citation type="journal article" date="2020" name="Mol. Biol. Evol.">
        <title>Distinct Expression and Methylation Patterns for Genes with Different Fates following a Single Whole-Genome Duplication in Flowering Plants.</title>
        <authorList>
            <person name="Shi T."/>
            <person name="Rahmani R.S."/>
            <person name="Gugger P.F."/>
            <person name="Wang M."/>
            <person name="Li H."/>
            <person name="Zhang Y."/>
            <person name="Li Z."/>
            <person name="Wang Q."/>
            <person name="Van de Peer Y."/>
            <person name="Marchal K."/>
            <person name="Chen J."/>
        </authorList>
    </citation>
    <scope>NUCLEOTIDE SEQUENCE [LARGE SCALE GENOMIC DNA]</scope>
    <source>
        <tissue evidence="9">Leaf</tissue>
    </source>
</reference>